<accession>A0A072TH90</accession>
<sequence>MNFIFVYSILSFLTWYQSDTIAHIVIMKTMRRILLVMKRIRLVMKILKLLHQNLRVLPLCKIASFSVLSVIQFLLLFLHRGMLRFSQRLMESPSRSVKFLAFSLIHVGALIATLCLMLQRKTRIHINLIRCFTPLLNRKN</sequence>
<dbReference type="Proteomes" id="UP000265566">
    <property type="component" value="Chromosome 1"/>
</dbReference>
<evidence type="ECO:0000313" key="5">
    <source>
        <dbReference type="Proteomes" id="UP000002051"/>
    </source>
</evidence>
<dbReference type="EMBL" id="PSQE01000001">
    <property type="protein sequence ID" value="RHN76793.1"/>
    <property type="molecule type" value="Genomic_DNA"/>
</dbReference>
<reference evidence="6" key="4">
    <citation type="journal article" date="2018" name="Nat. Plants">
        <title>Whole-genome landscape of Medicago truncatula symbiotic genes.</title>
        <authorList>
            <person name="Pecrix Y."/>
            <person name="Staton S.E."/>
            <person name="Sallet E."/>
            <person name="Lelandais-Briere C."/>
            <person name="Moreau S."/>
            <person name="Carrere S."/>
            <person name="Blein T."/>
            <person name="Jardinaud M.F."/>
            <person name="Latrasse D."/>
            <person name="Zouine M."/>
            <person name="Zahm M."/>
            <person name="Kreplak J."/>
            <person name="Mayjonade B."/>
            <person name="Satge C."/>
            <person name="Perez M."/>
            <person name="Cauet S."/>
            <person name="Marande W."/>
            <person name="Chantry-Darmon C."/>
            <person name="Lopez-Roques C."/>
            <person name="Bouchez O."/>
            <person name="Berard A."/>
            <person name="Debelle F."/>
            <person name="Munos S."/>
            <person name="Bendahmane A."/>
            <person name="Berges H."/>
            <person name="Niebel A."/>
            <person name="Buitink J."/>
            <person name="Frugier F."/>
            <person name="Benhamed M."/>
            <person name="Crespi M."/>
            <person name="Gouzy J."/>
            <person name="Gamas P."/>
        </authorList>
    </citation>
    <scope>NUCLEOTIDE SEQUENCE [LARGE SCALE GENOMIC DNA]</scope>
    <source>
        <strain evidence="6">cv. Jemalong A17</strain>
    </source>
</reference>
<dbReference type="Proteomes" id="UP000002051">
    <property type="component" value="Unassembled WGS sequence"/>
</dbReference>
<reference evidence="3" key="5">
    <citation type="journal article" date="2018" name="Nat. Plants">
        <title>Whole-genome landscape of Medicago truncatula symbiotic genes.</title>
        <authorList>
            <person name="Pecrix Y."/>
            <person name="Gamas P."/>
            <person name="Carrere S."/>
        </authorList>
    </citation>
    <scope>NUCLEOTIDE SEQUENCE</scope>
    <source>
        <tissue evidence="3">Leaves</tissue>
    </source>
</reference>
<reference evidence="2 5" key="2">
    <citation type="journal article" date="2014" name="BMC Genomics">
        <title>An improved genome release (version Mt4.0) for the model legume Medicago truncatula.</title>
        <authorList>
            <person name="Tang H."/>
            <person name="Krishnakumar V."/>
            <person name="Bidwell S."/>
            <person name="Rosen B."/>
            <person name="Chan A."/>
            <person name="Zhou S."/>
            <person name="Gentzbittel L."/>
            <person name="Childs K.L."/>
            <person name="Yandell M."/>
            <person name="Gundlach H."/>
            <person name="Mayer K.F."/>
            <person name="Schwartz D.C."/>
            <person name="Town C.D."/>
        </authorList>
    </citation>
    <scope>GENOME REANNOTATION</scope>
    <source>
        <strain evidence="2">A17</strain>
        <strain evidence="4 5">cv. Jemalong A17</strain>
    </source>
</reference>
<evidence type="ECO:0000313" key="6">
    <source>
        <dbReference type="Proteomes" id="UP000265566"/>
    </source>
</evidence>
<keyword evidence="1 2" id="KW-0812">Transmembrane</keyword>
<evidence type="ECO:0000256" key="1">
    <source>
        <dbReference type="SAM" id="Phobius"/>
    </source>
</evidence>
<feature type="transmembrane region" description="Helical" evidence="1">
    <location>
        <begin position="58"/>
        <end position="79"/>
    </location>
</feature>
<reference evidence="2 5" key="1">
    <citation type="journal article" date="2011" name="Nature">
        <title>The Medicago genome provides insight into the evolution of rhizobial symbioses.</title>
        <authorList>
            <person name="Young N.D."/>
            <person name="Debelle F."/>
            <person name="Oldroyd G.E."/>
            <person name="Geurts R."/>
            <person name="Cannon S.B."/>
            <person name="Udvardi M.K."/>
            <person name="Benedito V.A."/>
            <person name="Mayer K.F."/>
            <person name="Gouzy J."/>
            <person name="Schoof H."/>
            <person name="Van de Peer Y."/>
            <person name="Proost S."/>
            <person name="Cook D.R."/>
            <person name="Meyers B.C."/>
            <person name="Spannagl M."/>
            <person name="Cheung F."/>
            <person name="De Mita S."/>
            <person name="Krishnakumar V."/>
            <person name="Gundlach H."/>
            <person name="Zhou S."/>
            <person name="Mudge J."/>
            <person name="Bharti A.K."/>
            <person name="Murray J.D."/>
            <person name="Naoumkina M.A."/>
            <person name="Rosen B."/>
            <person name="Silverstein K.A."/>
            <person name="Tang H."/>
            <person name="Rombauts S."/>
            <person name="Zhao P.X."/>
            <person name="Zhou P."/>
            <person name="Barbe V."/>
            <person name="Bardou P."/>
            <person name="Bechner M."/>
            <person name="Bellec A."/>
            <person name="Berger A."/>
            <person name="Berges H."/>
            <person name="Bidwell S."/>
            <person name="Bisseling T."/>
            <person name="Choisne N."/>
            <person name="Couloux A."/>
            <person name="Denny R."/>
            <person name="Deshpande S."/>
            <person name="Dai X."/>
            <person name="Doyle J.J."/>
            <person name="Dudez A.M."/>
            <person name="Farmer A.D."/>
            <person name="Fouteau S."/>
            <person name="Franken C."/>
            <person name="Gibelin C."/>
            <person name="Gish J."/>
            <person name="Goldstein S."/>
            <person name="Gonzalez A.J."/>
            <person name="Green P.J."/>
            <person name="Hallab A."/>
            <person name="Hartog M."/>
            <person name="Hua A."/>
            <person name="Humphray S.J."/>
            <person name="Jeong D.H."/>
            <person name="Jing Y."/>
            <person name="Jocker A."/>
            <person name="Kenton S.M."/>
            <person name="Kim D.J."/>
            <person name="Klee K."/>
            <person name="Lai H."/>
            <person name="Lang C."/>
            <person name="Lin S."/>
            <person name="Macmil S.L."/>
            <person name="Magdelenat G."/>
            <person name="Matthews L."/>
            <person name="McCorrison J."/>
            <person name="Monaghan E.L."/>
            <person name="Mun J.H."/>
            <person name="Najar F.Z."/>
            <person name="Nicholson C."/>
            <person name="Noirot C."/>
            <person name="O'Bleness M."/>
            <person name="Paule C.R."/>
            <person name="Poulain J."/>
            <person name="Prion F."/>
            <person name="Qin B."/>
            <person name="Qu C."/>
            <person name="Retzel E.F."/>
            <person name="Riddle C."/>
            <person name="Sallet E."/>
            <person name="Samain S."/>
            <person name="Samson N."/>
            <person name="Sanders I."/>
            <person name="Saurat O."/>
            <person name="Scarpelli C."/>
            <person name="Schiex T."/>
            <person name="Segurens B."/>
            <person name="Severin A.J."/>
            <person name="Sherrier D.J."/>
            <person name="Shi R."/>
            <person name="Sims S."/>
            <person name="Singer S.R."/>
            <person name="Sinharoy S."/>
            <person name="Sterck L."/>
            <person name="Viollet A."/>
            <person name="Wang B.B."/>
            <person name="Wang K."/>
            <person name="Wang M."/>
            <person name="Wang X."/>
            <person name="Warfsmann J."/>
            <person name="Weissenbach J."/>
            <person name="White D.D."/>
            <person name="White J.D."/>
            <person name="Wiley G.B."/>
            <person name="Wincker P."/>
            <person name="Xing Y."/>
            <person name="Yang L."/>
            <person name="Yao Z."/>
            <person name="Ying F."/>
            <person name="Zhai J."/>
            <person name="Zhou L."/>
            <person name="Zuber A."/>
            <person name="Denarie J."/>
            <person name="Dixon R.A."/>
            <person name="May G.D."/>
            <person name="Schwartz D.C."/>
            <person name="Rogers J."/>
            <person name="Quetier F."/>
            <person name="Town C.D."/>
            <person name="Roe B.A."/>
        </authorList>
    </citation>
    <scope>NUCLEOTIDE SEQUENCE [LARGE SCALE GENOMIC DNA]</scope>
    <source>
        <strain evidence="2">A17</strain>
        <strain evidence="4 5">cv. Jemalong A17</strain>
    </source>
</reference>
<dbReference type="Gramene" id="rna170">
    <property type="protein sequence ID" value="RHN76793.1"/>
    <property type="gene ID" value="gene170"/>
</dbReference>
<feature type="transmembrane region" description="Helical" evidence="1">
    <location>
        <begin position="99"/>
        <end position="118"/>
    </location>
</feature>
<dbReference type="EnsemblPlants" id="KEH16328">
    <property type="protein sequence ID" value="KEH16328"/>
    <property type="gene ID" value="MTR_0229s0030"/>
</dbReference>
<organism evidence="2 5">
    <name type="scientific">Medicago truncatula</name>
    <name type="common">Barrel medic</name>
    <name type="synonym">Medicago tribuloides</name>
    <dbReference type="NCBI Taxonomy" id="3880"/>
    <lineage>
        <taxon>Eukaryota</taxon>
        <taxon>Viridiplantae</taxon>
        <taxon>Streptophyta</taxon>
        <taxon>Embryophyta</taxon>
        <taxon>Tracheophyta</taxon>
        <taxon>Spermatophyta</taxon>
        <taxon>Magnoliopsida</taxon>
        <taxon>eudicotyledons</taxon>
        <taxon>Gunneridae</taxon>
        <taxon>Pentapetalae</taxon>
        <taxon>rosids</taxon>
        <taxon>fabids</taxon>
        <taxon>Fabales</taxon>
        <taxon>Fabaceae</taxon>
        <taxon>Papilionoideae</taxon>
        <taxon>50 kb inversion clade</taxon>
        <taxon>NPAAA clade</taxon>
        <taxon>Hologalegina</taxon>
        <taxon>IRL clade</taxon>
        <taxon>Trifolieae</taxon>
        <taxon>Medicago</taxon>
    </lineage>
</organism>
<proteinExistence type="predicted"/>
<evidence type="ECO:0000313" key="2">
    <source>
        <dbReference type="EMBL" id="KEH16328.1"/>
    </source>
</evidence>
<evidence type="ECO:0000313" key="3">
    <source>
        <dbReference type="EMBL" id="RHN76793.1"/>
    </source>
</evidence>
<gene>
    <name evidence="2" type="ORF">MTR_0229s0030</name>
    <name evidence="3" type="ORF">MtrunA17_Chr1g0147761</name>
</gene>
<keyword evidence="5" id="KW-1185">Reference proteome</keyword>
<reference evidence="4" key="3">
    <citation type="submission" date="2015-06" db="UniProtKB">
        <authorList>
            <consortium name="EnsemblPlants"/>
        </authorList>
    </citation>
    <scope>IDENTIFICATION</scope>
    <source>
        <strain evidence="4">cv. Jemalong A17</strain>
    </source>
</reference>
<keyword evidence="1" id="KW-1133">Transmembrane helix</keyword>
<keyword evidence="1" id="KW-0472">Membrane</keyword>
<dbReference type="HOGENOM" id="CLU_1838139_0_0_1"/>
<dbReference type="EMBL" id="KL402954">
    <property type="protein sequence ID" value="KEH16328.1"/>
    <property type="molecule type" value="Genomic_DNA"/>
</dbReference>
<dbReference type="AlphaFoldDB" id="A0A072TH90"/>
<protein>
    <submittedName>
        <fullName evidence="2">Transmembrane protein, putative</fullName>
    </submittedName>
</protein>
<evidence type="ECO:0000313" key="4">
    <source>
        <dbReference type="EnsemblPlants" id="KEH16328"/>
    </source>
</evidence>
<name>A0A072TH90_MEDTR</name>